<comment type="caution">
    <text evidence="2">The sequence shown here is derived from an EMBL/GenBank/DDBJ whole genome shotgun (WGS) entry which is preliminary data.</text>
</comment>
<evidence type="ECO:0000313" key="2">
    <source>
        <dbReference type="EMBL" id="MBU9714632.1"/>
    </source>
</evidence>
<sequence length="167" mass="19341">MKAWIIFILIVLLGLSIGSSVMLFNTASEPLIERQETAAQIALTETDLIDVVNVDYYHGRRSFQVVEGVDSNGEGMYVWIEELEKTDEAENEPQMITRYKSEGLTKSQVRSIINDELEIKELNSIRLGIIGSTPVYEITYVDLEDRHSFYYITFQDGSYIRHYQFRR</sequence>
<dbReference type="InterPro" id="IPR041401">
    <property type="entry name" value="TseB-like_dom"/>
</dbReference>
<name>A0ABS6JLT1_9BACI</name>
<organism evidence="2 3">
    <name type="scientific">Evansella tamaricis</name>
    <dbReference type="NCBI Taxonomy" id="2069301"/>
    <lineage>
        <taxon>Bacteria</taxon>
        <taxon>Bacillati</taxon>
        <taxon>Bacillota</taxon>
        <taxon>Bacilli</taxon>
        <taxon>Bacillales</taxon>
        <taxon>Bacillaceae</taxon>
        <taxon>Evansella</taxon>
    </lineage>
</organism>
<dbReference type="Pfam" id="PF17881">
    <property type="entry name" value="TseB"/>
    <property type="match status" value="1"/>
</dbReference>
<protein>
    <submittedName>
        <fullName evidence="2">DUF5590 domain-containing protein</fullName>
    </submittedName>
</protein>
<gene>
    <name evidence="2" type="ORF">KS419_23075</name>
</gene>
<reference evidence="2 3" key="1">
    <citation type="submission" date="2021-06" db="EMBL/GenBank/DDBJ databases">
        <title>Bacillus sp. RD4P76, an endophyte from a halophyte.</title>
        <authorList>
            <person name="Sun J.-Q."/>
        </authorList>
    </citation>
    <scope>NUCLEOTIDE SEQUENCE [LARGE SCALE GENOMIC DNA]</scope>
    <source>
        <strain evidence="2 3">CGMCC 1.15917</strain>
    </source>
</reference>
<accession>A0ABS6JLT1</accession>
<keyword evidence="3" id="KW-1185">Reference proteome</keyword>
<feature type="domain" description="Cell wall elongation regulator TseB-like" evidence="1">
    <location>
        <begin position="38"/>
        <end position="80"/>
    </location>
</feature>
<dbReference type="EMBL" id="JAHQCS010000182">
    <property type="protein sequence ID" value="MBU9714632.1"/>
    <property type="molecule type" value="Genomic_DNA"/>
</dbReference>
<evidence type="ECO:0000259" key="1">
    <source>
        <dbReference type="Pfam" id="PF17881"/>
    </source>
</evidence>
<proteinExistence type="predicted"/>
<dbReference type="RefSeq" id="WP_217069354.1">
    <property type="nucleotide sequence ID" value="NZ_JAHQCS010000182.1"/>
</dbReference>
<evidence type="ECO:0000313" key="3">
    <source>
        <dbReference type="Proteomes" id="UP000784880"/>
    </source>
</evidence>
<dbReference type="Proteomes" id="UP000784880">
    <property type="component" value="Unassembled WGS sequence"/>
</dbReference>